<dbReference type="InterPro" id="IPR043142">
    <property type="entry name" value="PapC-like_C_sf"/>
</dbReference>
<dbReference type="Pfam" id="PF13954">
    <property type="entry name" value="PapC_N"/>
    <property type="match status" value="1"/>
</dbReference>
<sequence>MKCKALIRNGLLVNSIGAALYSCCVFGESFNSSLLVGSAGSMDWNNQAMVMTPGEYEFDVYVNDEWKGKFPFKVTNGKEGTLQIQASQISMLDIRDISSTATGGAEYIDIDTLLHGGKSSLKPGEMRVNLEVPQAWVNKSDRNWVAPEKWDQGINGLYTNYNLNYYSFHAKQADYSNTDNIYLSLNSGLNLFGWHLIDNSTYMRYSNTGKGYWRNSTRYLERPFASLGAVLRIGDAYTSSEYFDSIRFRGVTLNKSRQMLPDREQVYMPVISGVANTASIVNVYQDGHVIYQITVPPGPFAIRDLMPTGSRSDLTVEVKNSGGGGNVETFVVPFSSIPDMLRPGTSDWRFNAGEVNVLNSGDDTRFMQFSYTRGMNNYWTLYSGLTASSDYQSWLAGSAVSIPWVGSVSGSMEQARYQLPGDEKRSGEKYTISWSKYLPSRTNITLASYYYRTQDYASFSDYIATKDNIEYYGYNGITRYSKQAFSATVSQPLGENYGRLSLTAYWRDYWNNRKSTKQYNLSYSNKFNSVNYTLSLRRSEYNQSYYDYDSYKGNQSSYLRSQRKSENSVYLSLTIPMSIFDSPGSISTRTSFQQGKYASTDLSVNGTKQDVDYSLVLTNDNDAKTRSADLYGSWDTSWSRLSGGLTEASDYRQMSMGASGSLLAWSGGVLASGSTGRSFVIVDAPGMKNATINGDSSVRTNASGKALVTNAVAYRQNNFSIDADEKQDSDVDLLGNIMHMAPYEGSITYLKYQTDTRRLFTLEARRENGESLPFGTAVLDGNGENLGYVSQGSQLYVKAEQMPQRLKINVGTRHKRETCVIEAPKEGVINVCR</sequence>
<dbReference type="PROSITE" id="PS51257">
    <property type="entry name" value="PROKAR_LIPOPROTEIN"/>
    <property type="match status" value="1"/>
</dbReference>
<feature type="domain" description="PapC N-terminal" evidence="10">
    <location>
        <begin position="30"/>
        <end position="165"/>
    </location>
</feature>
<organism evidence="11 12">
    <name type="scientific">Jejubacter calystegiae</name>
    <dbReference type="NCBI Taxonomy" id="2579935"/>
    <lineage>
        <taxon>Bacteria</taxon>
        <taxon>Pseudomonadati</taxon>
        <taxon>Pseudomonadota</taxon>
        <taxon>Gammaproteobacteria</taxon>
        <taxon>Enterobacterales</taxon>
        <taxon>Enterobacteriaceae</taxon>
        <taxon>Jejubacter</taxon>
    </lineage>
</organism>
<dbReference type="InterPro" id="IPR042186">
    <property type="entry name" value="FimD_plug_dom"/>
</dbReference>
<dbReference type="Gene3D" id="2.60.40.2070">
    <property type="match status" value="1"/>
</dbReference>
<dbReference type="EMBL" id="CP040428">
    <property type="protein sequence ID" value="QCT19107.1"/>
    <property type="molecule type" value="Genomic_DNA"/>
</dbReference>
<dbReference type="Pfam" id="PF13953">
    <property type="entry name" value="PapC_C"/>
    <property type="match status" value="1"/>
</dbReference>
<name>A0A4V1G7B9_9ENTR</name>
<evidence type="ECO:0000259" key="10">
    <source>
        <dbReference type="Pfam" id="PF13954"/>
    </source>
</evidence>
<protein>
    <submittedName>
        <fullName evidence="11">Fimbrial biogenesis outer membrane usher protein</fullName>
    </submittedName>
</protein>
<evidence type="ECO:0000313" key="11">
    <source>
        <dbReference type="EMBL" id="QCT19107.1"/>
    </source>
</evidence>
<keyword evidence="12" id="KW-1185">Reference proteome</keyword>
<feature type="domain" description="PapC-like C-terminal" evidence="9">
    <location>
        <begin position="762"/>
        <end position="821"/>
    </location>
</feature>
<proteinExistence type="inferred from homology"/>
<dbReference type="PANTHER" id="PTHR30451:SF3">
    <property type="entry name" value="OUTER MEMBRANE USHER PROTEIN HTRE-RELATED"/>
    <property type="match status" value="1"/>
</dbReference>
<keyword evidence="6" id="KW-0732">Signal</keyword>
<dbReference type="Gene3D" id="2.60.40.2610">
    <property type="entry name" value="Outer membrane usher protein FimD, plug domain"/>
    <property type="match status" value="1"/>
</dbReference>
<evidence type="ECO:0000256" key="6">
    <source>
        <dbReference type="ARBA" id="ARBA00022729"/>
    </source>
</evidence>
<dbReference type="GO" id="GO:0015473">
    <property type="term" value="F:fimbrial usher porin activity"/>
    <property type="evidence" value="ECO:0007669"/>
    <property type="project" value="InterPro"/>
</dbReference>
<keyword evidence="8" id="KW-0998">Cell outer membrane</keyword>
<gene>
    <name evidence="11" type="ORF">FEM41_05275</name>
</gene>
<accession>A0A4V1G7B9</accession>
<evidence type="ECO:0000259" key="9">
    <source>
        <dbReference type="Pfam" id="PF13953"/>
    </source>
</evidence>
<dbReference type="InterPro" id="IPR025885">
    <property type="entry name" value="PapC_N"/>
</dbReference>
<evidence type="ECO:0000256" key="1">
    <source>
        <dbReference type="ARBA" id="ARBA00004571"/>
    </source>
</evidence>
<dbReference type="Gene3D" id="3.10.20.410">
    <property type="match status" value="1"/>
</dbReference>
<keyword evidence="5" id="KW-0812">Transmembrane</keyword>
<evidence type="ECO:0000256" key="5">
    <source>
        <dbReference type="ARBA" id="ARBA00022692"/>
    </source>
</evidence>
<dbReference type="SUPFAM" id="SSF141729">
    <property type="entry name" value="FimD N-terminal domain-like"/>
    <property type="match status" value="1"/>
</dbReference>
<evidence type="ECO:0000256" key="2">
    <source>
        <dbReference type="ARBA" id="ARBA00008064"/>
    </source>
</evidence>
<evidence type="ECO:0000256" key="8">
    <source>
        <dbReference type="ARBA" id="ARBA00023237"/>
    </source>
</evidence>
<dbReference type="KEGG" id="izh:FEM41_05275"/>
<reference evidence="11 12" key="1">
    <citation type="submission" date="2019-05" db="EMBL/GenBank/DDBJ databases">
        <title>Complete genome sequence of Izhakiella calystegiae KSNA2, an endophyte isolated from beach morning glory (Calystegia soldanella).</title>
        <authorList>
            <person name="Jiang L."/>
            <person name="Jeong J.C."/>
            <person name="Kim C.Y."/>
            <person name="Kim D.H."/>
            <person name="Kim S.W."/>
            <person name="Lee j."/>
        </authorList>
    </citation>
    <scope>NUCLEOTIDE SEQUENCE [LARGE SCALE GENOMIC DNA]</scope>
    <source>
        <strain evidence="11 12">KSNA2</strain>
    </source>
</reference>
<dbReference type="InterPro" id="IPR025949">
    <property type="entry name" value="PapC-like_C"/>
</dbReference>
<evidence type="ECO:0000256" key="7">
    <source>
        <dbReference type="ARBA" id="ARBA00023136"/>
    </source>
</evidence>
<dbReference type="RefSeq" id="WP_138094996.1">
    <property type="nucleotide sequence ID" value="NZ_CP040428.1"/>
</dbReference>
<evidence type="ECO:0000313" key="12">
    <source>
        <dbReference type="Proteomes" id="UP000302163"/>
    </source>
</evidence>
<dbReference type="AlphaFoldDB" id="A0A4V1G7B9"/>
<dbReference type="GO" id="GO:0009279">
    <property type="term" value="C:cell outer membrane"/>
    <property type="evidence" value="ECO:0007669"/>
    <property type="project" value="UniProtKB-SubCell"/>
</dbReference>
<dbReference type="GO" id="GO:0009297">
    <property type="term" value="P:pilus assembly"/>
    <property type="evidence" value="ECO:0007669"/>
    <property type="project" value="InterPro"/>
</dbReference>
<keyword evidence="3" id="KW-0813">Transport</keyword>
<keyword evidence="4" id="KW-1134">Transmembrane beta strand</keyword>
<dbReference type="PANTHER" id="PTHR30451">
    <property type="entry name" value="OUTER MEMBRANE USHER PROTEIN"/>
    <property type="match status" value="1"/>
</dbReference>
<evidence type="ECO:0000256" key="3">
    <source>
        <dbReference type="ARBA" id="ARBA00022448"/>
    </source>
</evidence>
<keyword evidence="7" id="KW-0472">Membrane</keyword>
<dbReference type="InterPro" id="IPR000015">
    <property type="entry name" value="Fimb_usher"/>
</dbReference>
<comment type="subcellular location">
    <subcellularLocation>
        <location evidence="1">Cell outer membrane</location>
        <topology evidence="1">Multi-pass membrane protein</topology>
    </subcellularLocation>
</comment>
<dbReference type="InterPro" id="IPR037224">
    <property type="entry name" value="PapC_N_sf"/>
</dbReference>
<dbReference type="Proteomes" id="UP000302163">
    <property type="component" value="Chromosome"/>
</dbReference>
<dbReference type="OrthoDB" id="6554712at2"/>
<dbReference type="Gene3D" id="2.60.40.3110">
    <property type="match status" value="1"/>
</dbReference>
<comment type="similarity">
    <text evidence="2">Belongs to the fimbrial export usher family.</text>
</comment>
<dbReference type="Pfam" id="PF00577">
    <property type="entry name" value="Usher"/>
    <property type="match status" value="1"/>
</dbReference>
<evidence type="ECO:0000256" key="4">
    <source>
        <dbReference type="ARBA" id="ARBA00022452"/>
    </source>
</evidence>